<evidence type="ECO:0000256" key="1">
    <source>
        <dbReference type="SAM" id="MobiDB-lite"/>
    </source>
</evidence>
<dbReference type="EMBL" id="CP036274">
    <property type="protein sequence ID" value="QDU30633.1"/>
    <property type="molecule type" value="Genomic_DNA"/>
</dbReference>
<accession>A0A517YK84</accession>
<feature type="region of interest" description="Disordered" evidence="1">
    <location>
        <begin position="1"/>
        <end position="24"/>
    </location>
</feature>
<proteinExistence type="predicted"/>
<organism evidence="2 3">
    <name type="scientific">Anatilimnocola aggregata</name>
    <dbReference type="NCBI Taxonomy" id="2528021"/>
    <lineage>
        <taxon>Bacteria</taxon>
        <taxon>Pseudomonadati</taxon>
        <taxon>Planctomycetota</taxon>
        <taxon>Planctomycetia</taxon>
        <taxon>Pirellulales</taxon>
        <taxon>Pirellulaceae</taxon>
        <taxon>Anatilimnocola</taxon>
    </lineage>
</organism>
<sequence length="84" mass="9810">MQMQTTTSDCERSGETPCDSSSAVSVRAFHPWITDELFADTRRIWSKAYGRVLSDEEVVEILGNVRRMAEAIMFSRRRRYQRCM</sequence>
<protein>
    <submittedName>
        <fullName evidence="2">Uncharacterized protein</fullName>
    </submittedName>
</protein>
<gene>
    <name evidence="2" type="ORF">ETAA8_57790</name>
</gene>
<name>A0A517YK84_9BACT</name>
<reference evidence="2 3" key="1">
    <citation type="submission" date="2019-02" db="EMBL/GenBank/DDBJ databases">
        <title>Deep-cultivation of Planctomycetes and their phenomic and genomic characterization uncovers novel biology.</title>
        <authorList>
            <person name="Wiegand S."/>
            <person name="Jogler M."/>
            <person name="Boedeker C."/>
            <person name="Pinto D."/>
            <person name="Vollmers J."/>
            <person name="Rivas-Marin E."/>
            <person name="Kohn T."/>
            <person name="Peeters S.H."/>
            <person name="Heuer A."/>
            <person name="Rast P."/>
            <person name="Oberbeckmann S."/>
            <person name="Bunk B."/>
            <person name="Jeske O."/>
            <person name="Meyerdierks A."/>
            <person name="Storesund J.E."/>
            <person name="Kallscheuer N."/>
            <person name="Luecker S."/>
            <person name="Lage O.M."/>
            <person name="Pohl T."/>
            <person name="Merkel B.J."/>
            <person name="Hornburger P."/>
            <person name="Mueller R.-W."/>
            <person name="Bruemmer F."/>
            <person name="Labrenz M."/>
            <person name="Spormann A.M."/>
            <person name="Op den Camp H."/>
            <person name="Overmann J."/>
            <person name="Amann R."/>
            <person name="Jetten M.S.M."/>
            <person name="Mascher T."/>
            <person name="Medema M.H."/>
            <person name="Devos D.P."/>
            <person name="Kaster A.-K."/>
            <person name="Ovreas L."/>
            <person name="Rohde M."/>
            <person name="Galperin M.Y."/>
            <person name="Jogler C."/>
        </authorList>
    </citation>
    <scope>NUCLEOTIDE SEQUENCE [LARGE SCALE GENOMIC DNA]</scope>
    <source>
        <strain evidence="2 3">ETA_A8</strain>
    </source>
</reference>
<dbReference type="RefSeq" id="WP_202921306.1">
    <property type="nucleotide sequence ID" value="NZ_CP036274.1"/>
</dbReference>
<dbReference type="Proteomes" id="UP000315017">
    <property type="component" value="Chromosome"/>
</dbReference>
<keyword evidence="3" id="KW-1185">Reference proteome</keyword>
<evidence type="ECO:0000313" key="3">
    <source>
        <dbReference type="Proteomes" id="UP000315017"/>
    </source>
</evidence>
<dbReference type="AlphaFoldDB" id="A0A517YK84"/>
<dbReference type="KEGG" id="aagg:ETAA8_57790"/>
<evidence type="ECO:0000313" key="2">
    <source>
        <dbReference type="EMBL" id="QDU30633.1"/>
    </source>
</evidence>